<gene>
    <name evidence="7" type="ORF">G5C60_05995</name>
</gene>
<dbReference type="Gene3D" id="3.10.105.10">
    <property type="entry name" value="Dipeptide-binding Protein, Domain 3"/>
    <property type="match status" value="1"/>
</dbReference>
<proteinExistence type="inferred from homology"/>
<dbReference type="PIRSF" id="PIRSF002741">
    <property type="entry name" value="MppA"/>
    <property type="match status" value="1"/>
</dbReference>
<dbReference type="PROSITE" id="PS51257">
    <property type="entry name" value="PROKAR_LIPOPROTEIN"/>
    <property type="match status" value="1"/>
</dbReference>
<dbReference type="SUPFAM" id="SSF53850">
    <property type="entry name" value="Periplasmic binding protein-like II"/>
    <property type="match status" value="1"/>
</dbReference>
<keyword evidence="8" id="KW-1185">Reference proteome</keyword>
<organism evidence="7 8">
    <name type="scientific">Streptomyces scabichelini</name>
    <dbReference type="NCBI Taxonomy" id="2711217"/>
    <lineage>
        <taxon>Bacteria</taxon>
        <taxon>Bacillati</taxon>
        <taxon>Actinomycetota</taxon>
        <taxon>Actinomycetes</taxon>
        <taxon>Kitasatosporales</taxon>
        <taxon>Streptomycetaceae</taxon>
        <taxon>Streptomyces</taxon>
    </lineage>
</organism>
<keyword evidence="4 5" id="KW-0732">Signal</keyword>
<evidence type="ECO:0000256" key="5">
    <source>
        <dbReference type="SAM" id="SignalP"/>
    </source>
</evidence>
<accession>A0A6G4UZY3</accession>
<dbReference type="Pfam" id="PF00496">
    <property type="entry name" value="SBP_bac_5"/>
    <property type="match status" value="1"/>
</dbReference>
<dbReference type="RefSeq" id="WP_165255297.1">
    <property type="nucleotide sequence ID" value="NZ_JAAKZY010000012.1"/>
</dbReference>
<dbReference type="PANTHER" id="PTHR30290">
    <property type="entry name" value="PERIPLASMIC BINDING COMPONENT OF ABC TRANSPORTER"/>
    <property type="match status" value="1"/>
</dbReference>
<comment type="subcellular location">
    <subcellularLocation>
        <location evidence="1">Cell envelope</location>
    </subcellularLocation>
</comment>
<feature type="signal peptide" evidence="5">
    <location>
        <begin position="1"/>
        <end position="20"/>
    </location>
</feature>
<dbReference type="GO" id="GO:0042597">
    <property type="term" value="C:periplasmic space"/>
    <property type="evidence" value="ECO:0007669"/>
    <property type="project" value="UniProtKB-ARBA"/>
</dbReference>
<dbReference type="PANTHER" id="PTHR30290:SF10">
    <property type="entry name" value="PERIPLASMIC OLIGOPEPTIDE-BINDING PROTEIN-RELATED"/>
    <property type="match status" value="1"/>
</dbReference>
<reference evidence="7 8" key="1">
    <citation type="submission" date="2020-02" db="EMBL/GenBank/DDBJ databases">
        <title>Whole-genome analyses of novel actinobacteria.</title>
        <authorList>
            <person name="Sahin N."/>
            <person name="Gencbay T."/>
        </authorList>
    </citation>
    <scope>NUCLEOTIDE SEQUENCE [LARGE SCALE GENOMIC DNA]</scope>
    <source>
        <strain evidence="7 8">HC44</strain>
    </source>
</reference>
<protein>
    <submittedName>
        <fullName evidence="7">Peptide-binding protein</fullName>
    </submittedName>
</protein>
<evidence type="ECO:0000313" key="8">
    <source>
        <dbReference type="Proteomes" id="UP000472335"/>
    </source>
</evidence>
<sequence length="534" mass="58065">MNRKTLVLPGVICLLAPVLAACGGSGSGSNGDDAIVVGTTDRFTASKEAPAPLDPAFAYDVGTWNVLRQTVQTLMTLPDGGGDPLPEAAEKCGFTDTGNERYACTLREDLKFANGDPVTADDVKFSIDRALRIKADSGVFALLSTIDTVETQGDREVIFHLKTADATFPFKLSTPVAGIVNPDDYDKNKLRDGFSVDGSGPYTLEAKVKDDEIVDAVFTKNPNYKGHLTVKNESVDLRFFDDADAMGTALNKGDISVMTRTMSPAQIKKFQNATSTDIDLIEQPGLEIRYLGFNTNDPSVKAKAVRQAMAQVINRGKLVSEVYGDGADPLYSMVPATVTGHANSFFNKYGEPDAAKAKALLSQANVTTPVKLTLHYTNDHYGPATKEEFELLKEQLNGSGLFDVDIKGEKWATYSPNEREGKYEVFGMGWFPDFPDADNYLAPFLDKDNTIGSPYTNNEIRNTLIPESRRQADRLTASQSIEEIQNIVAEDVPLLPLWQGKQYVAARSDITGAERTLNSSATLQLWELGHGVGS</sequence>
<dbReference type="GO" id="GO:1904680">
    <property type="term" value="F:peptide transmembrane transporter activity"/>
    <property type="evidence" value="ECO:0007669"/>
    <property type="project" value="TreeGrafter"/>
</dbReference>
<name>A0A6G4UZY3_9ACTN</name>
<dbReference type="GO" id="GO:0043190">
    <property type="term" value="C:ATP-binding cassette (ABC) transporter complex"/>
    <property type="evidence" value="ECO:0007669"/>
    <property type="project" value="InterPro"/>
</dbReference>
<evidence type="ECO:0000313" key="7">
    <source>
        <dbReference type="EMBL" id="NGO07210.1"/>
    </source>
</evidence>
<evidence type="ECO:0000256" key="1">
    <source>
        <dbReference type="ARBA" id="ARBA00004196"/>
    </source>
</evidence>
<dbReference type="InterPro" id="IPR000914">
    <property type="entry name" value="SBP_5_dom"/>
</dbReference>
<dbReference type="GO" id="GO:0015833">
    <property type="term" value="P:peptide transport"/>
    <property type="evidence" value="ECO:0007669"/>
    <property type="project" value="TreeGrafter"/>
</dbReference>
<comment type="similarity">
    <text evidence="2">Belongs to the bacterial solute-binding protein 5 family.</text>
</comment>
<dbReference type="FunFam" id="3.10.105.10:FF:000012">
    <property type="entry name" value="Peptide/nickel transport system substrate-binding protein"/>
    <property type="match status" value="1"/>
</dbReference>
<dbReference type="GO" id="GO:0030313">
    <property type="term" value="C:cell envelope"/>
    <property type="evidence" value="ECO:0007669"/>
    <property type="project" value="UniProtKB-SubCell"/>
</dbReference>
<evidence type="ECO:0000259" key="6">
    <source>
        <dbReference type="Pfam" id="PF00496"/>
    </source>
</evidence>
<dbReference type="AlphaFoldDB" id="A0A6G4UZY3"/>
<keyword evidence="3" id="KW-0813">Transport</keyword>
<dbReference type="Gene3D" id="3.40.190.10">
    <property type="entry name" value="Periplasmic binding protein-like II"/>
    <property type="match status" value="1"/>
</dbReference>
<evidence type="ECO:0000256" key="4">
    <source>
        <dbReference type="ARBA" id="ARBA00022729"/>
    </source>
</evidence>
<feature type="chain" id="PRO_5026354017" evidence="5">
    <location>
        <begin position="21"/>
        <end position="534"/>
    </location>
</feature>
<evidence type="ECO:0000256" key="2">
    <source>
        <dbReference type="ARBA" id="ARBA00005695"/>
    </source>
</evidence>
<dbReference type="Proteomes" id="UP000472335">
    <property type="component" value="Unassembled WGS sequence"/>
</dbReference>
<comment type="caution">
    <text evidence="7">The sequence shown here is derived from an EMBL/GenBank/DDBJ whole genome shotgun (WGS) entry which is preliminary data.</text>
</comment>
<dbReference type="EMBL" id="JAAKZY010000012">
    <property type="protein sequence ID" value="NGO07210.1"/>
    <property type="molecule type" value="Genomic_DNA"/>
</dbReference>
<evidence type="ECO:0000256" key="3">
    <source>
        <dbReference type="ARBA" id="ARBA00022448"/>
    </source>
</evidence>
<dbReference type="InterPro" id="IPR030678">
    <property type="entry name" value="Peptide/Ni-bd"/>
</dbReference>
<dbReference type="Gene3D" id="3.90.76.10">
    <property type="entry name" value="Dipeptide-binding Protein, Domain 1"/>
    <property type="match status" value="1"/>
</dbReference>
<dbReference type="InterPro" id="IPR039424">
    <property type="entry name" value="SBP_5"/>
</dbReference>
<feature type="domain" description="Solute-binding protein family 5" evidence="6">
    <location>
        <begin position="85"/>
        <end position="449"/>
    </location>
</feature>